<dbReference type="SUPFAM" id="SSF54637">
    <property type="entry name" value="Thioesterase/thiol ester dehydrase-isomerase"/>
    <property type="match status" value="1"/>
</dbReference>
<dbReference type="CDD" id="cd03454">
    <property type="entry name" value="YdeM"/>
    <property type="match status" value="1"/>
</dbReference>
<dbReference type="Proteomes" id="UP000269692">
    <property type="component" value="Unassembled WGS sequence"/>
</dbReference>
<dbReference type="EMBL" id="RCTF01000001">
    <property type="protein sequence ID" value="RLP81552.1"/>
    <property type="molecule type" value="Genomic_DNA"/>
</dbReference>
<proteinExistence type="predicted"/>
<dbReference type="OrthoDB" id="9797938at2"/>
<keyword evidence="3" id="KW-1185">Reference proteome</keyword>
<evidence type="ECO:0000313" key="3">
    <source>
        <dbReference type="Proteomes" id="UP000269692"/>
    </source>
</evidence>
<sequence length="157" mass="17971">MKFFEDIEIGERRVLGHHTFAQDEMIAFARKFDFQPFHVDPEAAKRSLYGALVASGWLTSATWMRYFAELNAREAEAQRARGERVAAFGPSPGFENMQWLKPVYAGDTVTYASEAREKTASRSRPQWGILRTYNSGTNQHGDLVLDFESIVFVERRT</sequence>
<accession>A0A3L7AQ35</accession>
<gene>
    <name evidence="2" type="ORF">D9R14_00655</name>
</gene>
<organism evidence="2 3">
    <name type="scientific">Xanthobacter tagetidis</name>
    <dbReference type="NCBI Taxonomy" id="60216"/>
    <lineage>
        <taxon>Bacteria</taxon>
        <taxon>Pseudomonadati</taxon>
        <taxon>Pseudomonadota</taxon>
        <taxon>Alphaproteobacteria</taxon>
        <taxon>Hyphomicrobiales</taxon>
        <taxon>Xanthobacteraceae</taxon>
        <taxon>Xanthobacter</taxon>
    </lineage>
</organism>
<dbReference type="InterPro" id="IPR029069">
    <property type="entry name" value="HotDog_dom_sf"/>
</dbReference>
<dbReference type="InterPro" id="IPR002539">
    <property type="entry name" value="MaoC-like_dom"/>
</dbReference>
<feature type="domain" description="MaoC-like" evidence="1">
    <location>
        <begin position="18"/>
        <end position="122"/>
    </location>
</feature>
<dbReference type="PANTHER" id="PTHR43664">
    <property type="entry name" value="MONOAMINE OXIDASE-RELATED"/>
    <property type="match status" value="1"/>
</dbReference>
<dbReference type="Pfam" id="PF01575">
    <property type="entry name" value="MaoC_dehydratas"/>
    <property type="match status" value="1"/>
</dbReference>
<evidence type="ECO:0000313" key="2">
    <source>
        <dbReference type="EMBL" id="RLP81552.1"/>
    </source>
</evidence>
<protein>
    <submittedName>
        <fullName evidence="2">MaoC family dehydratase</fullName>
    </submittedName>
</protein>
<dbReference type="PANTHER" id="PTHR43664:SF1">
    <property type="entry name" value="BETA-METHYLMALYL-COA DEHYDRATASE"/>
    <property type="match status" value="1"/>
</dbReference>
<comment type="caution">
    <text evidence="2">The sequence shown here is derived from an EMBL/GenBank/DDBJ whole genome shotgun (WGS) entry which is preliminary data.</text>
</comment>
<dbReference type="Gene3D" id="3.10.129.10">
    <property type="entry name" value="Hotdog Thioesterase"/>
    <property type="match status" value="1"/>
</dbReference>
<dbReference type="RefSeq" id="WP_121621367.1">
    <property type="nucleotide sequence ID" value="NZ_JACIIW010000004.1"/>
</dbReference>
<reference evidence="2 3" key="1">
    <citation type="submission" date="2018-10" db="EMBL/GenBank/DDBJ databases">
        <title>Xanthobacter tagetidis genome sequencing and assembly.</title>
        <authorList>
            <person name="Maclea K.S."/>
            <person name="Goen A.E."/>
            <person name="Fatima S.A."/>
        </authorList>
    </citation>
    <scope>NUCLEOTIDE SEQUENCE [LARGE SCALE GENOMIC DNA]</scope>
    <source>
        <strain evidence="2 3">ATCC 700314</strain>
    </source>
</reference>
<dbReference type="InterPro" id="IPR052342">
    <property type="entry name" value="MCH/BMMD"/>
</dbReference>
<name>A0A3L7AQ35_9HYPH</name>
<evidence type="ECO:0000259" key="1">
    <source>
        <dbReference type="Pfam" id="PF01575"/>
    </source>
</evidence>
<dbReference type="AlphaFoldDB" id="A0A3L7AQ35"/>